<dbReference type="Proteomes" id="UP000429785">
    <property type="component" value="Unassembled WGS sequence"/>
</dbReference>
<proteinExistence type="predicted"/>
<organism evidence="2 3">
    <name type="scientific">Flagellimonas olearia</name>
    <dbReference type="NCBI Taxonomy" id="552546"/>
    <lineage>
        <taxon>Bacteria</taxon>
        <taxon>Pseudomonadati</taxon>
        <taxon>Bacteroidota</taxon>
        <taxon>Flavobacteriia</taxon>
        <taxon>Flavobacteriales</taxon>
        <taxon>Flavobacteriaceae</taxon>
        <taxon>Flagellimonas</taxon>
    </lineage>
</organism>
<evidence type="ECO:0000313" key="2">
    <source>
        <dbReference type="EMBL" id="KAB7520319.1"/>
    </source>
</evidence>
<dbReference type="EMBL" id="WELG01000198">
    <property type="protein sequence ID" value="KAB7520319.1"/>
    <property type="molecule type" value="Genomic_DNA"/>
</dbReference>
<dbReference type="AlphaFoldDB" id="A0A6I1DVS9"/>
<feature type="domain" description="Nuclease-associated modular DNA-binding 1" evidence="1">
    <location>
        <begin position="3"/>
        <end position="36"/>
    </location>
</feature>
<protein>
    <recommendedName>
        <fullName evidence="1">Nuclease-associated modular DNA-binding 1 domain-containing protein</fullName>
    </recommendedName>
</protein>
<comment type="caution">
    <text evidence="2">The sequence shown here is derived from an EMBL/GenBank/DDBJ whole genome shotgun (WGS) entry which is preliminary data.</text>
</comment>
<evidence type="ECO:0000313" key="3">
    <source>
        <dbReference type="Proteomes" id="UP000429785"/>
    </source>
</evidence>
<dbReference type="InterPro" id="IPR010896">
    <property type="entry name" value="NUMOD1"/>
</dbReference>
<accession>A0A6I1DVS9</accession>
<feature type="non-terminal residue" evidence="2">
    <location>
        <position position="106"/>
    </location>
</feature>
<evidence type="ECO:0000259" key="1">
    <source>
        <dbReference type="Pfam" id="PF07453"/>
    </source>
</evidence>
<name>A0A6I1DVS9_9FLAO</name>
<gene>
    <name evidence="2" type="ORF">F8C76_18440</name>
</gene>
<feature type="non-terminal residue" evidence="2">
    <location>
        <position position="1"/>
    </location>
</feature>
<reference evidence="2 3" key="1">
    <citation type="submission" date="2019-10" db="EMBL/GenBank/DDBJ databases">
        <title>Muricauda olearia CL-SS4 JCM15563 genome.</title>
        <authorList>
            <person name="Liu L."/>
        </authorList>
    </citation>
    <scope>NUCLEOTIDE SEQUENCE [LARGE SCALE GENOMIC DNA]</scope>
    <source>
        <strain evidence="2 3">CL-SS4</strain>
    </source>
</reference>
<sequence>PLEVYDIETGSTKNLDSIKETGEYLGVSVESIRFYLDNLENDDNLIFRGRYKIIPKSLLRKTLPEGSLIEVKKRVRPSLTRSIKLKVVNLQSREETIYESIKEASK</sequence>
<dbReference type="RefSeq" id="WP_152132981.1">
    <property type="nucleotide sequence ID" value="NZ_WELG01000198.1"/>
</dbReference>
<dbReference type="Pfam" id="PF07453">
    <property type="entry name" value="NUMOD1"/>
    <property type="match status" value="1"/>
</dbReference>